<reference evidence="9 10" key="1">
    <citation type="submission" date="2014-10" db="EMBL/GenBank/DDBJ databases">
        <title>Draft genome of anammox bacterium scalindua brodae, obtained using differential coverage binning of sequence data from two enrichment reactors.</title>
        <authorList>
            <person name="Speth D.R."/>
            <person name="Russ L."/>
            <person name="Kartal B."/>
            <person name="Op den Camp H.J."/>
            <person name="Dutilh B.E."/>
            <person name="Jetten M.S."/>
        </authorList>
    </citation>
    <scope>NUCLEOTIDE SEQUENCE [LARGE SCALE GENOMIC DNA]</scope>
    <source>
        <strain evidence="9">RU1</strain>
    </source>
</reference>
<evidence type="ECO:0000256" key="3">
    <source>
        <dbReference type="ARBA" id="ARBA00022448"/>
    </source>
</evidence>
<evidence type="ECO:0000256" key="2">
    <source>
        <dbReference type="ARBA" id="ARBA00010068"/>
    </source>
</evidence>
<dbReference type="EMBL" id="JRYO01000033">
    <property type="protein sequence ID" value="KHE93828.1"/>
    <property type="molecule type" value="Genomic_DNA"/>
</dbReference>
<comment type="subcellular location">
    <subcellularLocation>
        <location evidence="1">Cell membrane</location>
        <topology evidence="1">Multi-pass membrane protein</topology>
    </subcellularLocation>
</comment>
<dbReference type="AlphaFoldDB" id="A0A0B0ERR1"/>
<dbReference type="InterPro" id="IPR038523">
    <property type="entry name" value="AmiSUreI_transpt_sf"/>
</dbReference>
<gene>
    <name evidence="9" type="ORF">SCABRO_00385</name>
</gene>
<proteinExistence type="inferred from homology"/>
<dbReference type="Pfam" id="PF02293">
    <property type="entry name" value="AmiS_UreI"/>
    <property type="match status" value="1"/>
</dbReference>
<keyword evidence="6 8" id="KW-1133">Transmembrane helix</keyword>
<evidence type="ECO:0000256" key="7">
    <source>
        <dbReference type="ARBA" id="ARBA00023136"/>
    </source>
</evidence>
<evidence type="ECO:0000313" key="9">
    <source>
        <dbReference type="EMBL" id="KHE93828.1"/>
    </source>
</evidence>
<comment type="similarity">
    <text evidence="2">Belongs to the AmiS/UreI family.</text>
</comment>
<comment type="caution">
    <text evidence="9">The sequence shown here is derived from an EMBL/GenBank/DDBJ whole genome shotgun (WGS) entry which is preliminary data.</text>
</comment>
<feature type="transmembrane region" description="Helical" evidence="8">
    <location>
        <begin position="89"/>
        <end position="108"/>
    </location>
</feature>
<protein>
    <recommendedName>
        <fullName evidence="11">Acid-activated urea channel</fullName>
    </recommendedName>
</protein>
<accession>A0A0B0ERR1</accession>
<dbReference type="Gene3D" id="1.25.40.600">
    <property type="match status" value="1"/>
</dbReference>
<keyword evidence="7 8" id="KW-0472">Membrane</keyword>
<sequence length="167" mass="18575">MGMLGVALVYVGFVLFMNGLKTLGKLKPSHVIPMNLFTGTLIVSGATRTVLLHGEGITPYFYAMQSLLFGFTYLWVGINSIWSLEDDGLGWYCLLVTVVAVPTAFTSLPDMGMVVLWLMWASLWFMFFLLLSLHKKIAKITGYWTIVNAVVTGAAGYTILIKVWPWP</sequence>
<dbReference type="eggNOG" id="ENOG50300RH">
    <property type="taxonomic scope" value="Bacteria"/>
</dbReference>
<dbReference type="Proteomes" id="UP000030652">
    <property type="component" value="Unassembled WGS sequence"/>
</dbReference>
<organism evidence="9 10">
    <name type="scientific">Candidatus Scalindua brodae</name>
    <dbReference type="NCBI Taxonomy" id="237368"/>
    <lineage>
        <taxon>Bacteria</taxon>
        <taxon>Pseudomonadati</taxon>
        <taxon>Planctomycetota</taxon>
        <taxon>Candidatus Brocadiia</taxon>
        <taxon>Candidatus Brocadiales</taxon>
        <taxon>Candidatus Scalinduaceae</taxon>
        <taxon>Candidatus Scalindua</taxon>
    </lineage>
</organism>
<dbReference type="PATRIC" id="fig|237368.3.peg.423"/>
<name>A0A0B0ERR1_9BACT</name>
<feature type="transmembrane region" description="Helical" evidence="8">
    <location>
        <begin position="114"/>
        <end position="131"/>
    </location>
</feature>
<dbReference type="GO" id="GO:0005886">
    <property type="term" value="C:plasma membrane"/>
    <property type="evidence" value="ECO:0007669"/>
    <property type="project" value="UniProtKB-SubCell"/>
</dbReference>
<evidence type="ECO:0000256" key="8">
    <source>
        <dbReference type="SAM" id="Phobius"/>
    </source>
</evidence>
<feature type="transmembrane region" description="Helical" evidence="8">
    <location>
        <begin position="36"/>
        <end position="54"/>
    </location>
</feature>
<evidence type="ECO:0000256" key="6">
    <source>
        <dbReference type="ARBA" id="ARBA00022989"/>
    </source>
</evidence>
<evidence type="ECO:0000256" key="4">
    <source>
        <dbReference type="ARBA" id="ARBA00022475"/>
    </source>
</evidence>
<keyword evidence="3" id="KW-0813">Transport</keyword>
<feature type="transmembrane region" description="Helical" evidence="8">
    <location>
        <begin position="6"/>
        <end position="24"/>
    </location>
</feature>
<evidence type="ECO:0000256" key="5">
    <source>
        <dbReference type="ARBA" id="ARBA00022692"/>
    </source>
</evidence>
<feature type="transmembrane region" description="Helical" evidence="8">
    <location>
        <begin position="143"/>
        <end position="164"/>
    </location>
</feature>
<evidence type="ECO:0000313" key="10">
    <source>
        <dbReference type="Proteomes" id="UP000030652"/>
    </source>
</evidence>
<keyword evidence="4" id="KW-1003">Cell membrane</keyword>
<dbReference type="InterPro" id="IPR003211">
    <property type="entry name" value="AmiSUreI_transpt"/>
</dbReference>
<evidence type="ECO:0000256" key="1">
    <source>
        <dbReference type="ARBA" id="ARBA00004651"/>
    </source>
</evidence>
<feature type="transmembrane region" description="Helical" evidence="8">
    <location>
        <begin position="60"/>
        <end position="82"/>
    </location>
</feature>
<evidence type="ECO:0008006" key="11">
    <source>
        <dbReference type="Google" id="ProtNLM"/>
    </source>
</evidence>
<keyword evidence="5 8" id="KW-0812">Transmembrane</keyword>